<dbReference type="EMBL" id="FSRG01000005">
    <property type="protein sequence ID" value="SIO08086.1"/>
    <property type="molecule type" value="Genomic_DNA"/>
</dbReference>
<dbReference type="PROSITE" id="PS51273">
    <property type="entry name" value="GATASE_TYPE_1"/>
    <property type="match status" value="1"/>
</dbReference>
<dbReference type="InterPro" id="IPR017926">
    <property type="entry name" value="GATASE"/>
</dbReference>
<dbReference type="CDD" id="cd01743">
    <property type="entry name" value="GATase1_Anthranilate_Synthase"/>
    <property type="match status" value="1"/>
</dbReference>
<dbReference type="PRINTS" id="PR00096">
    <property type="entry name" value="GATASE"/>
</dbReference>
<evidence type="ECO:0000256" key="1">
    <source>
        <dbReference type="ARBA" id="ARBA00022962"/>
    </source>
</evidence>
<dbReference type="InterPro" id="IPR006221">
    <property type="entry name" value="TrpG/PapA_dom"/>
</dbReference>
<dbReference type="RefSeq" id="WP_074216477.1">
    <property type="nucleotide sequence ID" value="NZ_FSRG01000005.1"/>
</dbReference>
<protein>
    <submittedName>
        <fullName evidence="3">Anthranilate synthase component 2</fullName>
    </submittedName>
</protein>
<evidence type="ECO:0000259" key="2">
    <source>
        <dbReference type="Pfam" id="PF00117"/>
    </source>
</evidence>
<dbReference type="SUPFAM" id="SSF52317">
    <property type="entry name" value="Class I glutamine amidotransferase-like"/>
    <property type="match status" value="1"/>
</dbReference>
<dbReference type="Proteomes" id="UP000184694">
    <property type="component" value="Unassembled WGS sequence"/>
</dbReference>
<dbReference type="PRINTS" id="PR00099">
    <property type="entry name" value="CPSGATASE"/>
</dbReference>
<dbReference type="GO" id="GO:0000162">
    <property type="term" value="P:L-tryptophan biosynthetic process"/>
    <property type="evidence" value="ECO:0007669"/>
    <property type="project" value="TreeGrafter"/>
</dbReference>
<sequence length="197" mass="21848">MFLLIDNYDSFTFNLVQAFQKTGRYPHVVRNDDPELLELATSEKLEMVCISPGPGKPENAGLCLEFLARLPKEVPVLGVCLGHQVLAHFAGATVDVAPRIMHGKHSNIEHTGEGLFDGIKSPMQVARYHSLIITENKKNLIVPTSSTKTPDGEEEIMSIKYADRPWVGVQFHPESILTPQGEAMLKNFPEKILVTNS</sequence>
<dbReference type="Pfam" id="PF00117">
    <property type="entry name" value="GATase"/>
    <property type="match status" value="1"/>
</dbReference>
<dbReference type="PRINTS" id="PR00097">
    <property type="entry name" value="ANTSNTHASEII"/>
</dbReference>
<feature type="domain" description="Glutamine amidotransferase" evidence="2">
    <location>
        <begin position="3"/>
        <end position="188"/>
    </location>
</feature>
<dbReference type="GO" id="GO:0004049">
    <property type="term" value="F:anthranilate synthase activity"/>
    <property type="evidence" value="ECO:0007669"/>
    <property type="project" value="TreeGrafter"/>
</dbReference>
<accession>A0A1N6GKP8</accession>
<dbReference type="GO" id="GO:0005829">
    <property type="term" value="C:cytosol"/>
    <property type="evidence" value="ECO:0007669"/>
    <property type="project" value="TreeGrafter"/>
</dbReference>
<dbReference type="FunFam" id="3.40.50.880:FF:000003">
    <property type="entry name" value="Anthranilate synthase component II"/>
    <property type="match status" value="1"/>
</dbReference>
<dbReference type="STRING" id="1121457.SAMN02745161_1659"/>
<dbReference type="NCBIfam" id="TIGR00566">
    <property type="entry name" value="trpG_papA"/>
    <property type="match status" value="1"/>
</dbReference>
<gene>
    <name evidence="3" type="ORF">SAMN02745161_1659</name>
</gene>
<dbReference type="OrthoDB" id="9786812at2"/>
<keyword evidence="4" id="KW-1185">Reference proteome</keyword>
<evidence type="ECO:0000313" key="4">
    <source>
        <dbReference type="Proteomes" id="UP000184694"/>
    </source>
</evidence>
<dbReference type="InterPro" id="IPR029062">
    <property type="entry name" value="Class_I_gatase-like"/>
</dbReference>
<evidence type="ECO:0000313" key="3">
    <source>
        <dbReference type="EMBL" id="SIO08086.1"/>
    </source>
</evidence>
<dbReference type="InterPro" id="IPR050472">
    <property type="entry name" value="Anth_synth/Amidotransfase"/>
</dbReference>
<dbReference type="Gene3D" id="3.40.50.880">
    <property type="match status" value="1"/>
</dbReference>
<proteinExistence type="predicted"/>
<organism evidence="3 4">
    <name type="scientific">Halodesulfovibrio marinisediminis DSM 17456</name>
    <dbReference type="NCBI Taxonomy" id="1121457"/>
    <lineage>
        <taxon>Bacteria</taxon>
        <taxon>Pseudomonadati</taxon>
        <taxon>Thermodesulfobacteriota</taxon>
        <taxon>Desulfovibrionia</taxon>
        <taxon>Desulfovibrionales</taxon>
        <taxon>Desulfovibrionaceae</taxon>
        <taxon>Halodesulfovibrio</taxon>
    </lineage>
</organism>
<name>A0A1N6GKP8_9BACT</name>
<dbReference type="PANTHER" id="PTHR43418:SF4">
    <property type="entry name" value="MULTIFUNCTIONAL TRYPTOPHAN BIOSYNTHESIS PROTEIN"/>
    <property type="match status" value="1"/>
</dbReference>
<dbReference type="PANTHER" id="PTHR43418">
    <property type="entry name" value="MULTIFUNCTIONAL TRYPTOPHAN BIOSYNTHESIS PROTEIN-RELATED"/>
    <property type="match status" value="1"/>
</dbReference>
<keyword evidence="1" id="KW-0315">Glutamine amidotransferase</keyword>
<dbReference type="AlphaFoldDB" id="A0A1N6GKP8"/>
<reference evidence="4" key="1">
    <citation type="submission" date="2016-11" db="EMBL/GenBank/DDBJ databases">
        <authorList>
            <person name="Varghese N."/>
            <person name="Submissions S."/>
        </authorList>
    </citation>
    <scope>NUCLEOTIDE SEQUENCE [LARGE SCALE GENOMIC DNA]</scope>
    <source>
        <strain evidence="4">DSM 17456</strain>
    </source>
</reference>